<dbReference type="Proteomes" id="UP000077856">
    <property type="component" value="Chromosome"/>
</dbReference>
<accession>A0A160MCW6</accession>
<evidence type="ECO:0000313" key="1">
    <source>
        <dbReference type="EMBL" id="AND40584.1"/>
    </source>
</evidence>
<dbReference type="EMBL" id="CP015506">
    <property type="protein sequence ID" value="AND40584.1"/>
    <property type="molecule type" value="Genomic_DNA"/>
</dbReference>
<reference evidence="1 2" key="1">
    <citation type="submission" date="2016-04" db="EMBL/GenBank/DDBJ databases">
        <title>Complete genome sequence of Bacillus oceanisediminis strain 2691.</title>
        <authorList>
            <person name="Jeong H."/>
            <person name="Kim H.J."/>
            <person name="Lee D.-W."/>
        </authorList>
    </citation>
    <scope>NUCLEOTIDE SEQUENCE [LARGE SCALE GENOMIC DNA]</scope>
    <source>
        <strain evidence="1 2">2691</strain>
    </source>
</reference>
<dbReference type="KEGG" id="bon:A361_15980"/>
<evidence type="ECO:0008006" key="3">
    <source>
        <dbReference type="Google" id="ProtNLM"/>
    </source>
</evidence>
<organism evidence="1 2">
    <name type="scientific">Cytobacillus oceanisediminis 2691</name>
    <dbReference type="NCBI Taxonomy" id="1196031"/>
    <lineage>
        <taxon>Bacteria</taxon>
        <taxon>Bacillati</taxon>
        <taxon>Bacillota</taxon>
        <taxon>Bacilli</taxon>
        <taxon>Bacillales</taxon>
        <taxon>Bacillaceae</taxon>
        <taxon>Cytobacillus</taxon>
    </lineage>
</organism>
<protein>
    <recommendedName>
        <fullName evidence="3">DGQHR domain-containing protein</fullName>
    </recommendedName>
</protein>
<dbReference type="STRING" id="1196031.A361_15980"/>
<dbReference type="RefSeq" id="WP_019382197.1">
    <property type="nucleotide sequence ID" value="NZ_CP015506.1"/>
</dbReference>
<gene>
    <name evidence="1" type="ORF">A361_15980</name>
</gene>
<proteinExistence type="predicted"/>
<name>A0A160MCW6_9BACI</name>
<dbReference type="eggNOG" id="ENOG50304ZH">
    <property type="taxonomic scope" value="Bacteria"/>
</dbReference>
<dbReference type="InterPro" id="IPR017642">
    <property type="entry name" value="DNA_S_mod_DndB"/>
</dbReference>
<dbReference type="AlphaFoldDB" id="A0A160MCW6"/>
<dbReference type="Pfam" id="PF14072">
    <property type="entry name" value="DndB"/>
    <property type="match status" value="1"/>
</dbReference>
<evidence type="ECO:0000313" key="2">
    <source>
        <dbReference type="Proteomes" id="UP000077856"/>
    </source>
</evidence>
<sequence length="344" mass="39841">MIVHDIFTKRQTFIAVSVSELVNMHKDERLILRDTNQLQVRRIKKYIFSNAAGGEIYMPPLVAAAEEGMLGGQIPGRLKIVDGSHRMKALLQLEDQIFMSMKSEKDEEIRNAYHLQYMLEKTEISIQVLEGLSIDEENQLFIDLNTKGKQVALSKRIAYDSRDRLNGITNRILQSNANLIEAGVETEKRAIIRPANKKFLSLSQLRLLVATFMAGKLLSRSDEWKENTGVEDESYMDIVNSWFDKLFTFESPKRIGNYQETMLASFSLIQAVSLYSIKDWENQSLSAKKQSLSERMDSIKEVNWSSTNPEWRRFDGMARGEFFYLDKSKRNIEEMANWLETQRR</sequence>